<comment type="similarity">
    <text evidence="1">Belongs to the UPF0749 family.</text>
</comment>
<accession>A0A4S2DR61</accession>
<evidence type="ECO:0000256" key="1">
    <source>
        <dbReference type="ARBA" id="ARBA00009108"/>
    </source>
</evidence>
<dbReference type="EMBL" id="SRYR01000001">
    <property type="protein sequence ID" value="TGY44372.1"/>
    <property type="molecule type" value="Genomic_DNA"/>
</dbReference>
<dbReference type="InterPro" id="IPR010273">
    <property type="entry name" value="DUF881"/>
</dbReference>
<evidence type="ECO:0000313" key="3">
    <source>
        <dbReference type="EMBL" id="TGY44372.1"/>
    </source>
</evidence>
<proteinExistence type="inferred from homology"/>
<name>A0A4S2DR61_9CLOT</name>
<dbReference type="Pfam" id="PF05949">
    <property type="entry name" value="DUF881"/>
    <property type="match status" value="1"/>
</dbReference>
<reference evidence="3 4" key="1">
    <citation type="submission" date="2019-04" db="EMBL/GenBank/DDBJ databases">
        <title>Microbes associate with the intestines of laboratory mice.</title>
        <authorList>
            <person name="Navarre W."/>
            <person name="Wong E."/>
            <person name="Huang K."/>
            <person name="Tropini C."/>
            <person name="Ng K."/>
            <person name="Yu B."/>
        </authorList>
    </citation>
    <scope>NUCLEOTIDE SEQUENCE [LARGE SCALE GENOMIC DNA]</scope>
    <source>
        <strain evidence="3 4">NM50_B9-20</strain>
    </source>
</reference>
<keyword evidence="2" id="KW-0175">Coiled coil</keyword>
<feature type="coiled-coil region" evidence="2">
    <location>
        <begin position="33"/>
        <end position="81"/>
    </location>
</feature>
<evidence type="ECO:0000313" key="4">
    <source>
        <dbReference type="Proteomes" id="UP000306888"/>
    </source>
</evidence>
<dbReference type="OrthoDB" id="9776196at2"/>
<dbReference type="Proteomes" id="UP000306888">
    <property type="component" value="Unassembled WGS sequence"/>
</dbReference>
<dbReference type="AlphaFoldDB" id="A0A4S2DR61"/>
<evidence type="ECO:0000256" key="2">
    <source>
        <dbReference type="SAM" id="Coils"/>
    </source>
</evidence>
<keyword evidence="4" id="KW-1185">Reference proteome</keyword>
<dbReference type="PANTHER" id="PTHR37313">
    <property type="entry name" value="UPF0749 PROTEIN RV1825"/>
    <property type="match status" value="1"/>
</dbReference>
<gene>
    <name evidence="3" type="ORF">E5347_06050</name>
</gene>
<protein>
    <submittedName>
        <fullName evidence="3">DUF881 domain-containing protein</fullName>
    </submittedName>
</protein>
<organism evidence="3 4">
    <name type="scientific">Clostridium sartagoforme</name>
    <dbReference type="NCBI Taxonomy" id="84031"/>
    <lineage>
        <taxon>Bacteria</taxon>
        <taxon>Bacillati</taxon>
        <taxon>Bacillota</taxon>
        <taxon>Clostridia</taxon>
        <taxon>Eubacteriales</taxon>
        <taxon>Clostridiaceae</taxon>
        <taxon>Clostridium</taxon>
    </lineage>
</organism>
<dbReference type="Gene3D" id="3.30.70.1880">
    <property type="entry name" value="Protein of unknown function DUF881"/>
    <property type="match status" value="1"/>
</dbReference>
<dbReference type="RefSeq" id="WP_136005510.1">
    <property type="nucleotide sequence ID" value="NZ_SRYR01000001.1"/>
</dbReference>
<comment type="caution">
    <text evidence="3">The sequence shown here is derived from an EMBL/GenBank/DDBJ whole genome shotgun (WGS) entry which is preliminary data.</text>
</comment>
<dbReference type="PANTHER" id="PTHR37313:SF2">
    <property type="entry name" value="UPF0749 PROTEIN YLXX"/>
    <property type="match status" value="1"/>
</dbReference>
<sequence>MKKITSQIFVAVVCALLGFLLAHQFKLLNEKNKANLSSQNLDIAAEVESLKREKEELVNANNSLSEELKKLEETAAAEGEVEAEIKKQLDNARMNLGLLDVKGPGVIITLTPKTNIFGSNNDTTNRIITEDEIVHIVNFLRFQKAEAISVNDVRVTPQSGIKNSGSWIWVGTKQIDYTEKVVIKAIGDKQAFNFAVNFPGGLDYGALMNYDHKVELVDEVIINKTTQTLKNEYVIPVN</sequence>